<comment type="caution">
    <text evidence="2">The sequence shown here is derived from an EMBL/GenBank/DDBJ whole genome shotgun (WGS) entry which is preliminary data.</text>
</comment>
<keyword evidence="3" id="KW-1185">Reference proteome</keyword>
<accession>V2V599</accession>
<keyword evidence="1" id="KW-1133">Transmembrane helix</keyword>
<dbReference type="RefSeq" id="WP_018677394.1">
    <property type="nucleotide sequence ID" value="NZ_AYEV01000011.1"/>
</dbReference>
<protein>
    <recommendedName>
        <fullName evidence="4">Yip1 domain-containing protein</fullName>
    </recommendedName>
</protein>
<dbReference type="eggNOG" id="ENOG502ZNGI">
    <property type="taxonomic scope" value="Bacteria"/>
</dbReference>
<dbReference type="EMBL" id="AYEV01000011">
    <property type="protein sequence ID" value="ESK56085.1"/>
    <property type="molecule type" value="Genomic_DNA"/>
</dbReference>
<feature type="transmembrane region" description="Helical" evidence="1">
    <location>
        <begin position="33"/>
        <end position="58"/>
    </location>
</feature>
<feature type="transmembrane region" description="Helical" evidence="1">
    <location>
        <begin position="130"/>
        <end position="153"/>
    </location>
</feature>
<feature type="transmembrane region" description="Helical" evidence="1">
    <location>
        <begin position="197"/>
        <end position="219"/>
    </location>
</feature>
<evidence type="ECO:0000256" key="1">
    <source>
        <dbReference type="SAM" id="Phobius"/>
    </source>
</evidence>
<evidence type="ECO:0000313" key="2">
    <source>
        <dbReference type="EMBL" id="ESK56085.1"/>
    </source>
</evidence>
<feature type="transmembrane region" description="Helical" evidence="1">
    <location>
        <begin position="165"/>
        <end position="185"/>
    </location>
</feature>
<feature type="transmembrane region" description="Helical" evidence="1">
    <location>
        <begin position="85"/>
        <end position="109"/>
    </location>
</feature>
<dbReference type="PATRIC" id="fig|1120928.5.peg.1326"/>
<sequence length="221" mass="25480">MNTELSLDKQEQKEILPFAPQNLWLLFFQPKKFFSLAAVYHHRSIMIAAYLIGVFAVMDRVDQNLLKAEVGNRTSMMLDVTDTWWSYWLLVLGMGAITAVFAWLIHGWWYKKRLQFSGVKDADPQLARHVWALQGLVATLPVIIVTMLQTLMYSNYLDAYQNSSILNFVALPFMFWSCWVSYRAATSVFKTNAWAKLWFLGLPIVFYILAMGIFAALMVNA</sequence>
<dbReference type="OrthoDB" id="6700426at2"/>
<proteinExistence type="predicted"/>
<reference evidence="2 3" key="1">
    <citation type="submission" date="2013-10" db="EMBL/GenBank/DDBJ databases">
        <title>The Genome Sequence of Acinetobacter tjernbergiae CIP107465.</title>
        <authorList>
            <consortium name="The Broad Institute Genomics Platform"/>
            <consortium name="The Broad Institute Genome Sequencing Center for Infectious Disease"/>
            <person name="Cerqueira G."/>
            <person name="Feldgarden M."/>
            <person name="Courvalin P."/>
            <person name="Grillot-Courvalin C."/>
            <person name="Clermont D."/>
            <person name="Rocha E."/>
            <person name="Yoon E.-J."/>
            <person name="Nemec A."/>
            <person name="Young S.K."/>
            <person name="Zeng Q."/>
            <person name="Gargeya S."/>
            <person name="Fitzgerald M."/>
            <person name="Abouelleil A."/>
            <person name="Alvarado L."/>
            <person name="Berlin A.M."/>
            <person name="Chapman S.B."/>
            <person name="Gainer-Dewar J."/>
            <person name="Goldberg J."/>
            <person name="Gnerre S."/>
            <person name="Griggs A."/>
            <person name="Gujja S."/>
            <person name="Hansen M."/>
            <person name="Howarth C."/>
            <person name="Imamovic A."/>
            <person name="Ireland A."/>
            <person name="Larimer J."/>
            <person name="McCowan C."/>
            <person name="Murphy C."/>
            <person name="Pearson M."/>
            <person name="Poon T.W."/>
            <person name="Priest M."/>
            <person name="Roberts A."/>
            <person name="Saif S."/>
            <person name="Shea T."/>
            <person name="Sykes S."/>
            <person name="Wortman J."/>
            <person name="Nusbaum C."/>
            <person name="Birren B."/>
        </authorList>
    </citation>
    <scope>NUCLEOTIDE SEQUENCE [LARGE SCALE GENOMIC DNA]</scope>
    <source>
        <strain evidence="2 3">CIP 107465</strain>
    </source>
</reference>
<organism evidence="2 3">
    <name type="scientific">Acinetobacter tjernbergiae DSM 14971 = CIP 107465</name>
    <dbReference type="NCBI Taxonomy" id="1120928"/>
    <lineage>
        <taxon>Bacteria</taxon>
        <taxon>Pseudomonadati</taxon>
        <taxon>Pseudomonadota</taxon>
        <taxon>Gammaproteobacteria</taxon>
        <taxon>Moraxellales</taxon>
        <taxon>Moraxellaceae</taxon>
        <taxon>Acinetobacter</taxon>
    </lineage>
</organism>
<evidence type="ECO:0000313" key="3">
    <source>
        <dbReference type="Proteomes" id="UP000017404"/>
    </source>
</evidence>
<keyword evidence="1" id="KW-0812">Transmembrane</keyword>
<dbReference type="Proteomes" id="UP000017404">
    <property type="component" value="Unassembled WGS sequence"/>
</dbReference>
<dbReference type="AlphaFoldDB" id="V2V599"/>
<keyword evidence="1" id="KW-0472">Membrane</keyword>
<gene>
    <name evidence="2" type="ORF">F990_01298</name>
</gene>
<evidence type="ECO:0008006" key="4">
    <source>
        <dbReference type="Google" id="ProtNLM"/>
    </source>
</evidence>
<name>V2V599_9GAMM</name>